<dbReference type="Proteomes" id="UP000831921">
    <property type="component" value="Chromosome"/>
</dbReference>
<organism evidence="1 2">
    <name type="scientific">Sphingomonas glaciei</name>
    <dbReference type="NCBI Taxonomy" id="2938948"/>
    <lineage>
        <taxon>Bacteria</taxon>
        <taxon>Pseudomonadati</taxon>
        <taxon>Pseudomonadota</taxon>
        <taxon>Alphaproteobacteria</taxon>
        <taxon>Sphingomonadales</taxon>
        <taxon>Sphingomonadaceae</taxon>
        <taxon>Sphingomonas</taxon>
    </lineage>
</organism>
<dbReference type="RefSeq" id="WP_249504261.1">
    <property type="nucleotide sequence ID" value="NZ_CP097253.1"/>
</dbReference>
<accession>A0ABY5MVJ0</accession>
<protein>
    <submittedName>
        <fullName evidence="1">Uncharacterized protein</fullName>
    </submittedName>
</protein>
<name>A0ABY5MVJ0_9SPHN</name>
<keyword evidence="2" id="KW-1185">Reference proteome</keyword>
<dbReference type="EMBL" id="CP097253">
    <property type="protein sequence ID" value="UUR08485.1"/>
    <property type="molecule type" value="Genomic_DNA"/>
</dbReference>
<reference evidence="1 2" key="1">
    <citation type="submission" date="2022-05" db="EMBL/GenBank/DDBJ databases">
        <title>S8-45 Sphingomonas ultraviolaceadurans.</title>
        <authorList>
            <person name="Liu Y."/>
        </authorList>
    </citation>
    <scope>NUCLEOTIDE SEQUENCE [LARGE SCALE GENOMIC DNA]</scope>
    <source>
        <strain evidence="1 2">S8-45</strain>
    </source>
</reference>
<sequence length="154" mass="16765">MESGKIVSEGWPVAEGEAKGLRRLIITDVDKATLERGGKVTAMPAAFATEERAQFAFYRQLQEAARICAARPAGKVMSEAFVVDGRTSFRCRGNEVRTAANWVAAEGAPVRQEFRIVGLGRSNATVFPRRLEIRPDGQPFFDLEVTSFSAGAAD</sequence>
<evidence type="ECO:0000313" key="2">
    <source>
        <dbReference type="Proteomes" id="UP000831921"/>
    </source>
</evidence>
<evidence type="ECO:0000313" key="1">
    <source>
        <dbReference type="EMBL" id="UUR08485.1"/>
    </source>
</evidence>
<gene>
    <name evidence="1" type="ORF">M1K48_02220</name>
</gene>
<proteinExistence type="predicted"/>